<keyword evidence="4" id="KW-1185">Reference proteome</keyword>
<sequence length="437" mass="48224" precursor="true">MLLRSSCTIGLLLSTWAATTVAEDWPHWMGPTRDNVWHEDGLIEKFPEGGPPVVWRTEVAGGYAGPAVADGKVFITDYLTPDEVKIANFERKNSTGVERVLCLDENTGKELWRHEYPVTYTISYPAGPRCTPTVDGDKVYTLGAEGDLFCLDVNTGKVLWSKNFPKDYSAKTSLWGYSSFPLVDGEKLICVVGGEGSHAVAFNKNTGEELWRALTSTDQGYAPPVIIESAGVRQLILLCPDKVASVEPETGKEYWTAPYSATNGLISMSPVVMNDYMFLGGYDKQNLLLKLSTDKPGAEVVWGNESKKGMSPVNVQPYLDGKIMYGVAHKGSLMAVELPSGEHLWETTEPVSDRPANSGTAFIVRQGDRYWLFNDSGELIIARLTPEGYEEIDRAKIIEPTNNAFGREVVWCMPAFANHKLFVRNDDECICVDLAAK</sequence>
<proteinExistence type="predicted"/>
<keyword evidence="1" id="KW-0732">Signal</keyword>
<dbReference type="GO" id="GO:0016491">
    <property type="term" value="F:oxidoreductase activity"/>
    <property type="evidence" value="ECO:0007669"/>
    <property type="project" value="UniProtKB-KW"/>
</dbReference>
<organism evidence="3 4">
    <name type="scientific">Bythopirellula goksoeyrii</name>
    <dbReference type="NCBI Taxonomy" id="1400387"/>
    <lineage>
        <taxon>Bacteria</taxon>
        <taxon>Pseudomonadati</taxon>
        <taxon>Planctomycetota</taxon>
        <taxon>Planctomycetia</taxon>
        <taxon>Pirellulales</taxon>
        <taxon>Lacipirellulaceae</taxon>
        <taxon>Bythopirellula</taxon>
    </lineage>
</organism>
<dbReference type="PANTHER" id="PTHR34512">
    <property type="entry name" value="CELL SURFACE PROTEIN"/>
    <property type="match status" value="1"/>
</dbReference>
<dbReference type="Gene3D" id="2.40.10.480">
    <property type="match status" value="1"/>
</dbReference>
<dbReference type="Proteomes" id="UP000323917">
    <property type="component" value="Chromosome"/>
</dbReference>
<dbReference type="InterPro" id="IPR015943">
    <property type="entry name" value="WD40/YVTN_repeat-like_dom_sf"/>
</dbReference>
<reference evidence="3 4" key="1">
    <citation type="submission" date="2019-08" db="EMBL/GenBank/DDBJ databases">
        <title>Deep-cultivation of Planctomycetes and their phenomic and genomic characterization uncovers novel biology.</title>
        <authorList>
            <person name="Wiegand S."/>
            <person name="Jogler M."/>
            <person name="Boedeker C."/>
            <person name="Pinto D."/>
            <person name="Vollmers J."/>
            <person name="Rivas-Marin E."/>
            <person name="Kohn T."/>
            <person name="Peeters S.H."/>
            <person name="Heuer A."/>
            <person name="Rast P."/>
            <person name="Oberbeckmann S."/>
            <person name="Bunk B."/>
            <person name="Jeske O."/>
            <person name="Meyerdierks A."/>
            <person name="Storesund J.E."/>
            <person name="Kallscheuer N."/>
            <person name="Luecker S."/>
            <person name="Lage O.M."/>
            <person name="Pohl T."/>
            <person name="Merkel B.J."/>
            <person name="Hornburger P."/>
            <person name="Mueller R.-W."/>
            <person name="Bruemmer F."/>
            <person name="Labrenz M."/>
            <person name="Spormann A.M."/>
            <person name="Op den Camp H."/>
            <person name="Overmann J."/>
            <person name="Amann R."/>
            <person name="Jetten M.S.M."/>
            <person name="Mascher T."/>
            <person name="Medema M.H."/>
            <person name="Devos D.P."/>
            <person name="Kaster A.-K."/>
            <person name="Ovreas L."/>
            <person name="Rohde M."/>
            <person name="Galperin M.Y."/>
            <person name="Jogler C."/>
        </authorList>
    </citation>
    <scope>NUCLEOTIDE SEQUENCE [LARGE SCALE GENOMIC DNA]</scope>
    <source>
        <strain evidence="3 4">Pr1d</strain>
    </source>
</reference>
<feature type="signal peptide" evidence="1">
    <location>
        <begin position="1"/>
        <end position="22"/>
    </location>
</feature>
<dbReference type="Pfam" id="PF13360">
    <property type="entry name" value="PQQ_2"/>
    <property type="match status" value="1"/>
</dbReference>
<evidence type="ECO:0000259" key="2">
    <source>
        <dbReference type="Pfam" id="PF13360"/>
    </source>
</evidence>
<dbReference type="KEGG" id="bgok:Pr1d_05840"/>
<dbReference type="Gene3D" id="2.130.10.10">
    <property type="entry name" value="YVTN repeat-like/Quinoprotein amine dehydrogenase"/>
    <property type="match status" value="1"/>
</dbReference>
<dbReference type="SUPFAM" id="SSF50998">
    <property type="entry name" value="Quinoprotein alcohol dehydrogenase-like"/>
    <property type="match status" value="1"/>
</dbReference>
<keyword evidence="3" id="KW-0560">Oxidoreductase</keyword>
<evidence type="ECO:0000313" key="4">
    <source>
        <dbReference type="Proteomes" id="UP000323917"/>
    </source>
</evidence>
<feature type="domain" description="Pyrrolo-quinoline quinone repeat" evidence="2">
    <location>
        <begin position="98"/>
        <end position="346"/>
    </location>
</feature>
<gene>
    <name evidence="3" type="primary">qbdA</name>
    <name evidence="3" type="ORF">Pr1d_05840</name>
</gene>
<accession>A0A5B9QGD0</accession>
<feature type="chain" id="PRO_5023025414" evidence="1">
    <location>
        <begin position="23"/>
        <end position="437"/>
    </location>
</feature>
<name>A0A5B9QGD0_9BACT</name>
<dbReference type="AlphaFoldDB" id="A0A5B9QGD0"/>
<dbReference type="OrthoDB" id="4726955at2"/>
<dbReference type="EC" id="1.1.9.1" evidence="3"/>
<dbReference type="EMBL" id="CP042913">
    <property type="protein sequence ID" value="QEG33323.1"/>
    <property type="molecule type" value="Genomic_DNA"/>
</dbReference>
<dbReference type="InterPro" id="IPR018391">
    <property type="entry name" value="PQQ_b-propeller_rpt"/>
</dbReference>
<dbReference type="RefSeq" id="WP_148072109.1">
    <property type="nucleotide sequence ID" value="NZ_CP042913.1"/>
</dbReference>
<evidence type="ECO:0000313" key="3">
    <source>
        <dbReference type="EMBL" id="QEG33323.1"/>
    </source>
</evidence>
<evidence type="ECO:0000256" key="1">
    <source>
        <dbReference type="SAM" id="SignalP"/>
    </source>
</evidence>
<dbReference type="PANTHER" id="PTHR34512:SF30">
    <property type="entry name" value="OUTER MEMBRANE PROTEIN ASSEMBLY FACTOR BAMB"/>
    <property type="match status" value="1"/>
</dbReference>
<protein>
    <submittedName>
        <fullName evidence="3">Quinohemoprotein alcohol dehydrogenase ADH IIB</fullName>
        <ecNumber evidence="3">1.1.9.1</ecNumber>
    </submittedName>
</protein>
<dbReference type="SMART" id="SM00564">
    <property type="entry name" value="PQQ"/>
    <property type="match status" value="3"/>
</dbReference>
<dbReference type="InterPro" id="IPR011047">
    <property type="entry name" value="Quinoprotein_ADH-like_sf"/>
</dbReference>
<dbReference type="InterPro" id="IPR002372">
    <property type="entry name" value="PQQ_rpt_dom"/>
</dbReference>